<keyword evidence="1" id="KW-0812">Transmembrane</keyword>
<accession>A0A8A1L9K9</accession>
<dbReference type="EMBL" id="CP069102">
    <property type="protein sequence ID" value="QSS48742.1"/>
    <property type="molecule type" value="Genomic_DNA"/>
</dbReference>
<proteinExistence type="predicted"/>
<reference evidence="2" key="1">
    <citation type="submission" date="2021-01" db="EMBL/GenBank/DDBJ databases">
        <title>Chromosome-level genome assembly of a human fungal pathogen reveals clustering of transcriptionally co-regulated genes.</title>
        <authorList>
            <person name="Voorhies M."/>
            <person name="Cohen S."/>
            <person name="Shea T.P."/>
            <person name="Petrus S."/>
            <person name="Munoz J.F."/>
            <person name="Poplawski S."/>
            <person name="Goldman W.E."/>
            <person name="Michael T."/>
            <person name="Cuomo C.A."/>
            <person name="Sil A."/>
            <person name="Beyhan S."/>
        </authorList>
    </citation>
    <scope>NUCLEOTIDE SEQUENCE</scope>
    <source>
        <strain evidence="2">H88</strain>
    </source>
</reference>
<evidence type="ECO:0000313" key="3">
    <source>
        <dbReference type="Proteomes" id="UP000663419"/>
    </source>
</evidence>
<evidence type="ECO:0000313" key="2">
    <source>
        <dbReference type="EMBL" id="QSS48742.1"/>
    </source>
</evidence>
<keyword evidence="1" id="KW-0472">Membrane</keyword>
<dbReference type="AlphaFoldDB" id="A0A8A1L9K9"/>
<feature type="transmembrane region" description="Helical" evidence="1">
    <location>
        <begin position="60"/>
        <end position="80"/>
    </location>
</feature>
<gene>
    <name evidence="2" type="ORF">I7I53_08836</name>
</gene>
<dbReference type="Proteomes" id="UP000663419">
    <property type="component" value="Chromosome 1"/>
</dbReference>
<evidence type="ECO:0000256" key="1">
    <source>
        <dbReference type="SAM" id="Phobius"/>
    </source>
</evidence>
<sequence>MQNPLTRVQFQQIGASECCYITYIVQGYMGSSNSSSHIWRNSRLPGSVGWANLRQFIQRVYSVLSLYTVYIHIYISPVLYSNDAPM</sequence>
<keyword evidence="1" id="KW-1133">Transmembrane helix</keyword>
<organism evidence="2 3">
    <name type="scientific">Ajellomyces capsulatus (strain H88)</name>
    <name type="common">Darling's disease fungus</name>
    <name type="synonym">Histoplasma capsulatum</name>
    <dbReference type="NCBI Taxonomy" id="544711"/>
    <lineage>
        <taxon>Eukaryota</taxon>
        <taxon>Fungi</taxon>
        <taxon>Dikarya</taxon>
        <taxon>Ascomycota</taxon>
        <taxon>Pezizomycotina</taxon>
        <taxon>Eurotiomycetes</taxon>
        <taxon>Eurotiomycetidae</taxon>
        <taxon>Onygenales</taxon>
        <taxon>Ajellomycetaceae</taxon>
        <taxon>Histoplasma</taxon>
    </lineage>
</organism>
<dbReference type="VEuPathDB" id="FungiDB:I7I53_08836"/>
<protein>
    <submittedName>
        <fullName evidence="2">Uncharacterized protein</fullName>
    </submittedName>
</protein>
<name>A0A8A1L9K9_AJEC8</name>